<reference evidence="2 3" key="1">
    <citation type="submission" date="2020-12" db="EMBL/GenBank/DDBJ databases">
        <title>Oil enriched cultivation method for isolating marine PHA-producing bacteria.</title>
        <authorList>
            <person name="Zheng W."/>
            <person name="Yu S."/>
            <person name="Huang Y."/>
        </authorList>
    </citation>
    <scope>NUCLEOTIDE SEQUENCE [LARGE SCALE GENOMIC DNA]</scope>
    <source>
        <strain evidence="2 3">SN0-2</strain>
    </source>
</reference>
<dbReference type="Gene3D" id="3.40.50.1820">
    <property type="entry name" value="alpha/beta hydrolase"/>
    <property type="match status" value="1"/>
</dbReference>
<keyword evidence="3" id="KW-1185">Reference proteome</keyword>
<dbReference type="PANTHER" id="PTHR11614">
    <property type="entry name" value="PHOSPHOLIPASE-RELATED"/>
    <property type="match status" value="1"/>
</dbReference>
<dbReference type="Pfam" id="PF12146">
    <property type="entry name" value="Hydrolase_4"/>
    <property type="match status" value="1"/>
</dbReference>
<accession>A0ABS3EA77</accession>
<dbReference type="EMBL" id="JAEKJR010000003">
    <property type="protein sequence ID" value="MBN8432217.1"/>
    <property type="molecule type" value="Genomic_DNA"/>
</dbReference>
<dbReference type="InterPro" id="IPR022742">
    <property type="entry name" value="Hydrolase_4"/>
</dbReference>
<dbReference type="Proteomes" id="UP000664293">
    <property type="component" value="Unassembled WGS sequence"/>
</dbReference>
<comment type="caution">
    <text evidence="2">The sequence shown here is derived from an EMBL/GenBank/DDBJ whole genome shotgun (WGS) entry which is preliminary data.</text>
</comment>
<organism evidence="2 3">
    <name type="scientific">Microbulbifer salipaludis</name>
    <dbReference type="NCBI Taxonomy" id="187980"/>
    <lineage>
        <taxon>Bacteria</taxon>
        <taxon>Pseudomonadati</taxon>
        <taxon>Pseudomonadota</taxon>
        <taxon>Gammaproteobacteria</taxon>
        <taxon>Cellvibrionales</taxon>
        <taxon>Microbulbiferaceae</taxon>
        <taxon>Microbulbifer</taxon>
    </lineage>
</organism>
<evidence type="ECO:0000313" key="2">
    <source>
        <dbReference type="EMBL" id="MBN8432217.1"/>
    </source>
</evidence>
<dbReference type="PRINTS" id="PR00111">
    <property type="entry name" value="ABHYDROLASE"/>
</dbReference>
<dbReference type="InterPro" id="IPR000073">
    <property type="entry name" value="AB_hydrolase_1"/>
</dbReference>
<protein>
    <submittedName>
        <fullName evidence="2">Lysophospholipase</fullName>
    </submittedName>
</protein>
<dbReference type="RefSeq" id="WP_207003912.1">
    <property type="nucleotide sequence ID" value="NZ_JAEKJR010000003.1"/>
</dbReference>
<evidence type="ECO:0000259" key="1">
    <source>
        <dbReference type="Pfam" id="PF12146"/>
    </source>
</evidence>
<name>A0ABS3EA77_9GAMM</name>
<dbReference type="InterPro" id="IPR029058">
    <property type="entry name" value="AB_hydrolase_fold"/>
</dbReference>
<evidence type="ECO:0000313" key="3">
    <source>
        <dbReference type="Proteomes" id="UP000664293"/>
    </source>
</evidence>
<proteinExistence type="predicted"/>
<dbReference type="SUPFAM" id="SSF53474">
    <property type="entry name" value="alpha/beta-Hydrolases"/>
    <property type="match status" value="1"/>
</dbReference>
<dbReference type="InterPro" id="IPR051044">
    <property type="entry name" value="MAG_DAG_Lipase"/>
</dbReference>
<feature type="domain" description="Serine aminopeptidase S33" evidence="1">
    <location>
        <begin position="20"/>
        <end position="256"/>
    </location>
</feature>
<gene>
    <name evidence="2" type="ORF">JF535_15315</name>
</gene>
<sequence>MFLESRGVRLHYRRWWVEHALGAVVIAHGLGEHSGRYRHLARVLNAHGYSVYALDHAGHGQSEGRRGDIKDFSAYAEDLARCIRLVRHENPDQRIHLLGHSMGGVIACATVARAVEGAQVDSLILSAPAFAGKSEPGKLELGLIRLLASVCPGLSLPNRLNPSYISRDPEIVQEYCSDDLVHDRVTPRWFLAYRKTRDQLLAQPEAIAIPTLTLLPEGDQLVAPEVTRDWQRRLQGAQHRLCAFRGAYHEIFNEPDGAEQALAAVLEHLAEHAPSGQRGGLSEPQRAAT</sequence>